<dbReference type="Pfam" id="PF01258">
    <property type="entry name" value="zf-dskA_traR"/>
    <property type="match status" value="1"/>
</dbReference>
<evidence type="ECO:0000256" key="1">
    <source>
        <dbReference type="ARBA" id="ARBA00022723"/>
    </source>
</evidence>
<keyword evidence="3" id="KW-0862">Zinc</keyword>
<accession>A0ABT3N8Z5</accession>
<evidence type="ECO:0000313" key="6">
    <source>
        <dbReference type="EMBL" id="MCW7753919.1"/>
    </source>
</evidence>
<dbReference type="InterPro" id="IPR000962">
    <property type="entry name" value="Znf_DskA_TraR"/>
</dbReference>
<protein>
    <submittedName>
        <fullName evidence="6">TraR/DksA C4-type zinc finger protein</fullName>
    </submittedName>
</protein>
<sequence>MEEQKMADFRQRLEERRQEILDIQSLSREENAPVELDQTRVGRLSRMDAMQQRAMSRATSEMLNAEKNRIEIALRRMKTGDYGYCMHCDEEIFHGRLQVDPSMLVCITCARSAEKP</sequence>
<reference evidence="6 7" key="1">
    <citation type="submission" date="2022-11" db="EMBL/GenBank/DDBJ databases">
        <title>Desulfobotulus tamanensis H1 sp. nov. - anaerobic, alkaliphilic, sulphate reducing bacterium isolated from terrestrial mud volcano.</title>
        <authorList>
            <person name="Frolova A."/>
            <person name="Merkel A.Y."/>
            <person name="Slobodkin A.I."/>
        </authorList>
    </citation>
    <scope>NUCLEOTIDE SEQUENCE [LARGE SCALE GENOMIC DNA]</scope>
    <source>
        <strain evidence="6 7">H1</strain>
    </source>
</reference>
<evidence type="ECO:0000313" key="7">
    <source>
        <dbReference type="Proteomes" id="UP001209681"/>
    </source>
</evidence>
<name>A0ABT3N8Z5_9BACT</name>
<evidence type="ECO:0000256" key="2">
    <source>
        <dbReference type="ARBA" id="ARBA00022771"/>
    </source>
</evidence>
<feature type="zinc finger region" description="dksA C4-type" evidence="4">
    <location>
        <begin position="85"/>
        <end position="109"/>
    </location>
</feature>
<evidence type="ECO:0000256" key="3">
    <source>
        <dbReference type="ARBA" id="ARBA00022833"/>
    </source>
</evidence>
<dbReference type="PROSITE" id="PS51128">
    <property type="entry name" value="ZF_DKSA_2"/>
    <property type="match status" value="1"/>
</dbReference>
<dbReference type="SUPFAM" id="SSF57716">
    <property type="entry name" value="Glucocorticoid receptor-like (DNA-binding domain)"/>
    <property type="match status" value="1"/>
</dbReference>
<dbReference type="EMBL" id="JAPFPW010000007">
    <property type="protein sequence ID" value="MCW7753919.1"/>
    <property type="molecule type" value="Genomic_DNA"/>
</dbReference>
<dbReference type="Gene3D" id="1.20.120.910">
    <property type="entry name" value="DksA, coiled-coil domain"/>
    <property type="match status" value="1"/>
</dbReference>
<evidence type="ECO:0000259" key="5">
    <source>
        <dbReference type="Pfam" id="PF01258"/>
    </source>
</evidence>
<keyword evidence="1" id="KW-0479">Metal-binding</keyword>
<dbReference type="PANTHER" id="PTHR33823:SF4">
    <property type="entry name" value="GENERAL STRESS PROTEIN 16O"/>
    <property type="match status" value="1"/>
</dbReference>
<organism evidence="6 7">
    <name type="scientific">Desulfobotulus pelophilus</name>
    <dbReference type="NCBI Taxonomy" id="2823377"/>
    <lineage>
        <taxon>Bacteria</taxon>
        <taxon>Pseudomonadati</taxon>
        <taxon>Thermodesulfobacteriota</taxon>
        <taxon>Desulfobacteria</taxon>
        <taxon>Desulfobacterales</taxon>
        <taxon>Desulfobacteraceae</taxon>
        <taxon>Desulfobotulus</taxon>
    </lineage>
</organism>
<gene>
    <name evidence="6" type="ORF">OOT00_07970</name>
</gene>
<evidence type="ECO:0000256" key="4">
    <source>
        <dbReference type="PROSITE-ProRule" id="PRU00510"/>
    </source>
</evidence>
<dbReference type="RefSeq" id="WP_265424786.1">
    <property type="nucleotide sequence ID" value="NZ_JAPFPW010000007.1"/>
</dbReference>
<proteinExistence type="predicted"/>
<keyword evidence="7" id="KW-1185">Reference proteome</keyword>
<keyword evidence="2" id="KW-0863">Zinc-finger</keyword>
<feature type="domain" description="Zinc finger DksA/TraR C4-type" evidence="5">
    <location>
        <begin position="80"/>
        <end position="115"/>
    </location>
</feature>
<dbReference type="Proteomes" id="UP001209681">
    <property type="component" value="Unassembled WGS sequence"/>
</dbReference>
<comment type="caution">
    <text evidence="6">The sequence shown here is derived from an EMBL/GenBank/DDBJ whole genome shotgun (WGS) entry which is preliminary data.</text>
</comment>
<dbReference type="PANTHER" id="PTHR33823">
    <property type="entry name" value="RNA POLYMERASE-BINDING TRANSCRIPTION FACTOR DKSA-RELATED"/>
    <property type="match status" value="1"/>
</dbReference>